<comment type="caution">
    <text evidence="1">The sequence shown here is derived from an EMBL/GenBank/DDBJ whole genome shotgun (WGS) entry which is preliminary data.</text>
</comment>
<dbReference type="Proteomes" id="UP000037943">
    <property type="component" value="Unassembled WGS sequence"/>
</dbReference>
<dbReference type="EMBL" id="LGLK01000057">
    <property type="protein sequence ID" value="KPC17419.1"/>
    <property type="molecule type" value="Genomic_DNA"/>
</dbReference>
<accession>A0ABR5KRL0</accession>
<gene>
    <name evidence="1" type="ORF">AC499_0621</name>
</gene>
<evidence type="ECO:0000313" key="1">
    <source>
        <dbReference type="EMBL" id="KPC17419.1"/>
    </source>
</evidence>
<keyword evidence="2" id="KW-1185">Reference proteome</keyword>
<protein>
    <submittedName>
        <fullName evidence="1">Uncharacterized protein</fullName>
    </submittedName>
</protein>
<reference evidence="1 2" key="1">
    <citation type="submission" date="2015-10" db="EMBL/GenBank/DDBJ databases">
        <title>Comparative genomics and high-throughput reverse genetic screens identify a new phytobacterial MAMP and an Arabidopsis receptor required for immune elicitation.</title>
        <authorList>
            <person name="Mott G.A."/>
            <person name="Thakur S."/>
            <person name="Wang P.W."/>
            <person name="Desveaux D."/>
            <person name="Guttman D.S."/>
        </authorList>
    </citation>
    <scope>NUCLEOTIDE SEQUENCE [LARGE SCALE GENOMIC DNA]</scope>
    <source>
        <strain evidence="1 2">107</strain>
    </source>
</reference>
<sequence>MHIEDSSFVDEAIKRLVERVQRKAARITEAASKFERASYAPYEVNHVSQAVSS</sequence>
<organism evidence="1 2">
    <name type="scientific">Pseudomonas amygdali pv. lachrymans</name>
    <name type="common">Pseudomonas syringae pv. lachrymans</name>
    <dbReference type="NCBI Taxonomy" id="53707"/>
    <lineage>
        <taxon>Bacteria</taxon>
        <taxon>Pseudomonadati</taxon>
        <taxon>Pseudomonadota</taxon>
        <taxon>Gammaproteobacteria</taxon>
        <taxon>Pseudomonadales</taxon>
        <taxon>Pseudomonadaceae</taxon>
        <taxon>Pseudomonas</taxon>
        <taxon>Pseudomonas amygdali</taxon>
    </lineage>
</organism>
<evidence type="ECO:0000313" key="2">
    <source>
        <dbReference type="Proteomes" id="UP000037943"/>
    </source>
</evidence>
<name>A0ABR5KRL0_PSEAV</name>
<proteinExistence type="predicted"/>